<feature type="region of interest" description="Disordered" evidence="1">
    <location>
        <begin position="107"/>
        <end position="136"/>
    </location>
</feature>
<evidence type="ECO:0000256" key="1">
    <source>
        <dbReference type="SAM" id="MobiDB-lite"/>
    </source>
</evidence>
<feature type="compositionally biased region" description="Basic and acidic residues" evidence="1">
    <location>
        <begin position="111"/>
        <end position="136"/>
    </location>
</feature>
<dbReference type="EMBL" id="SWKV01000182">
    <property type="protein sequence ID" value="KAF3031203.1"/>
    <property type="molecule type" value="Genomic_DNA"/>
</dbReference>
<dbReference type="Proteomes" id="UP000758155">
    <property type="component" value="Unassembled WGS sequence"/>
</dbReference>
<feature type="compositionally biased region" description="Basic and acidic residues" evidence="1">
    <location>
        <begin position="164"/>
        <end position="174"/>
    </location>
</feature>
<comment type="caution">
    <text evidence="2">The sequence shown here is derived from an EMBL/GenBank/DDBJ whole genome shotgun (WGS) entry which is preliminary data.</text>
</comment>
<feature type="compositionally biased region" description="Pro residues" evidence="1">
    <location>
        <begin position="178"/>
        <end position="187"/>
    </location>
</feature>
<dbReference type="AlphaFoldDB" id="A0A9P5BUG8"/>
<evidence type="ECO:0000313" key="3">
    <source>
        <dbReference type="Proteomes" id="UP000758155"/>
    </source>
</evidence>
<evidence type="ECO:0000313" key="2">
    <source>
        <dbReference type="EMBL" id="KAF3031203.1"/>
    </source>
</evidence>
<reference evidence="2" key="1">
    <citation type="submission" date="2019-04" db="EMBL/GenBank/DDBJ databases">
        <title>Sequencing of skin fungus with MAO and IRED activity.</title>
        <authorList>
            <person name="Marsaioli A.J."/>
            <person name="Bonatto J.M.C."/>
            <person name="Reis Junior O."/>
        </authorList>
    </citation>
    <scope>NUCLEOTIDE SEQUENCE</scope>
    <source>
        <strain evidence="2">28M1</strain>
    </source>
</reference>
<organism evidence="2 3">
    <name type="scientific">Didymella heteroderae</name>
    <dbReference type="NCBI Taxonomy" id="1769908"/>
    <lineage>
        <taxon>Eukaryota</taxon>
        <taxon>Fungi</taxon>
        <taxon>Dikarya</taxon>
        <taxon>Ascomycota</taxon>
        <taxon>Pezizomycotina</taxon>
        <taxon>Dothideomycetes</taxon>
        <taxon>Pleosporomycetidae</taxon>
        <taxon>Pleosporales</taxon>
        <taxon>Pleosporineae</taxon>
        <taxon>Didymellaceae</taxon>
        <taxon>Didymella</taxon>
    </lineage>
</organism>
<proteinExistence type="predicted"/>
<name>A0A9P5BUG8_9PLEO</name>
<keyword evidence="3" id="KW-1185">Reference proteome</keyword>
<protein>
    <submittedName>
        <fullName evidence="2">Uncharacterized protein</fullName>
    </submittedName>
</protein>
<accession>A0A9P5BUG8</accession>
<gene>
    <name evidence="2" type="ORF">E8E12_000666</name>
</gene>
<sequence length="187" mass="21604">MDRSKTIASQLRQLQSEIDAQRTWFINASSQREEQLEKDVQRAALLIKKDHDVSLLTKRNDGLVTDLECLFALHEERLTWRLEQEKAEMQEDLRTMRETLLCLEAGGARGQDSRPIEEQHFETPKPRLEESNQARRLDEELFEVDSEDESYGDLSETFQGLEERFGGEALHDDGYAPINPPTSPTDQ</sequence>
<feature type="region of interest" description="Disordered" evidence="1">
    <location>
        <begin position="164"/>
        <end position="187"/>
    </location>
</feature>